<dbReference type="AlphaFoldDB" id="A0A520MZ01"/>
<feature type="binding site" evidence="10">
    <location>
        <position position="303"/>
    </location>
    <ligand>
        <name>ATP</name>
        <dbReference type="ChEBI" id="CHEBI:30616"/>
    </ligand>
</feature>
<evidence type="ECO:0000256" key="2">
    <source>
        <dbReference type="ARBA" id="ARBA00008982"/>
    </source>
</evidence>
<keyword evidence="8 10" id="KW-0067">ATP-binding</keyword>
<dbReference type="GO" id="GO:0004618">
    <property type="term" value="F:phosphoglycerate kinase activity"/>
    <property type="evidence" value="ECO:0007669"/>
    <property type="project" value="UniProtKB-EC"/>
</dbReference>
<dbReference type="SUPFAM" id="SSF53748">
    <property type="entry name" value="Phosphoglycerate kinase"/>
    <property type="match status" value="1"/>
</dbReference>
<evidence type="ECO:0000256" key="1">
    <source>
        <dbReference type="ARBA" id="ARBA00000642"/>
    </source>
</evidence>
<dbReference type="InterPro" id="IPR001576">
    <property type="entry name" value="Phosphoglycerate_kinase"/>
</dbReference>
<accession>A0A520MZ01</accession>
<dbReference type="EMBL" id="SHBE01000004">
    <property type="protein sequence ID" value="RZO26431.1"/>
    <property type="molecule type" value="Genomic_DNA"/>
</dbReference>
<dbReference type="EC" id="2.7.2.3" evidence="4 11"/>
<evidence type="ECO:0000313" key="12">
    <source>
        <dbReference type="EMBL" id="RZO26431.1"/>
    </source>
</evidence>
<dbReference type="PANTHER" id="PTHR11406">
    <property type="entry name" value="PHOSPHOGLYCERATE KINASE"/>
    <property type="match status" value="1"/>
</dbReference>
<dbReference type="GO" id="GO:0005524">
    <property type="term" value="F:ATP binding"/>
    <property type="evidence" value="ECO:0007669"/>
    <property type="project" value="UniProtKB-KW"/>
</dbReference>
<evidence type="ECO:0000256" key="11">
    <source>
        <dbReference type="RuleBase" id="RU000532"/>
    </source>
</evidence>
<dbReference type="PANTHER" id="PTHR11406:SF23">
    <property type="entry name" value="PHOSPHOGLYCERATE KINASE 1, CHLOROPLASTIC-RELATED"/>
    <property type="match status" value="1"/>
</dbReference>
<keyword evidence="6" id="KW-0547">Nucleotide-binding</keyword>
<dbReference type="InterPro" id="IPR036043">
    <property type="entry name" value="Phosphoglycerate_kinase_sf"/>
</dbReference>
<comment type="catalytic activity">
    <reaction evidence="1 11">
        <text>(2R)-3-phosphoglycerate + ATP = (2R)-3-phospho-glyceroyl phosphate + ADP</text>
        <dbReference type="Rhea" id="RHEA:14801"/>
        <dbReference type="ChEBI" id="CHEBI:30616"/>
        <dbReference type="ChEBI" id="CHEBI:57604"/>
        <dbReference type="ChEBI" id="CHEBI:58272"/>
        <dbReference type="ChEBI" id="CHEBI:456216"/>
        <dbReference type="EC" id="2.7.2.3"/>
    </reaction>
</comment>
<dbReference type="Gene3D" id="3.40.50.1260">
    <property type="entry name" value="Phosphoglycerate kinase, N-terminal domain"/>
    <property type="match status" value="2"/>
</dbReference>
<feature type="binding site" evidence="10">
    <location>
        <position position="190"/>
    </location>
    <ligand>
        <name>ATP</name>
        <dbReference type="ChEBI" id="CHEBI:30616"/>
    </ligand>
</feature>
<dbReference type="Pfam" id="PF00162">
    <property type="entry name" value="PGK"/>
    <property type="match status" value="1"/>
</dbReference>
<evidence type="ECO:0000256" key="6">
    <source>
        <dbReference type="ARBA" id="ARBA00022741"/>
    </source>
</evidence>
<dbReference type="PRINTS" id="PR00477">
    <property type="entry name" value="PHGLYCKINASE"/>
</dbReference>
<dbReference type="InterPro" id="IPR015824">
    <property type="entry name" value="Phosphoglycerate_kinase_N"/>
</dbReference>
<comment type="caution">
    <text evidence="12">The sequence shown here is derived from an EMBL/GenBank/DDBJ whole genome shotgun (WGS) entry which is preliminary data.</text>
</comment>
<dbReference type="Proteomes" id="UP000315825">
    <property type="component" value="Unassembled WGS sequence"/>
</dbReference>
<evidence type="ECO:0000256" key="4">
    <source>
        <dbReference type="ARBA" id="ARBA00013061"/>
    </source>
</evidence>
<dbReference type="GO" id="GO:0006096">
    <property type="term" value="P:glycolytic process"/>
    <property type="evidence" value="ECO:0007669"/>
    <property type="project" value="InterPro"/>
</dbReference>
<gene>
    <name evidence="12" type="ORF">EVA92_02740</name>
</gene>
<proteinExistence type="inferred from homology"/>
<dbReference type="GO" id="GO:0006094">
    <property type="term" value="P:gluconeogenesis"/>
    <property type="evidence" value="ECO:0007669"/>
    <property type="project" value="TreeGrafter"/>
</dbReference>
<dbReference type="GO" id="GO:0005829">
    <property type="term" value="C:cytosol"/>
    <property type="evidence" value="ECO:0007669"/>
    <property type="project" value="TreeGrafter"/>
</dbReference>
<comment type="subunit">
    <text evidence="3">Monomer.</text>
</comment>
<protein>
    <recommendedName>
        <fullName evidence="4 11">Phosphoglycerate kinase</fullName>
        <ecNumber evidence="4 11">2.7.2.3</ecNumber>
    </recommendedName>
</protein>
<sequence length="373" mass="41052">MRELKDVFLEKKHVGLRVDLNVPIDDGVVMNDERLSATLPTILEILKSTNNLSIISHLGRPKEGEFNDDLSLRPVMEWFEKRLNIPIKLVDSIEDLNGGVLFLENIRMFTGESENNNDLARRLASQFDVYVMDAFATAHRKSASTYGAIINSKEACAGLLFAKELDNLSKVLDSSSNLLSVVGGSKVSTKLEVISNLLLKSENVLVGGGIANTFLKAKGFNIGKSLVENDMVLIAKKMLETGKIILPNNVCISNSTQSDDFKYVPVNLVPDEKMILDVELNHQELLNKNFDSVLWNGPLGIFEIDNFAKGTKDLVNYLTRSGLKVVAGGGETIFAISKYSDKKNFDYVSTAGGAFLDYISGKNLPSVEALELK</sequence>
<evidence type="ECO:0000256" key="7">
    <source>
        <dbReference type="ARBA" id="ARBA00022777"/>
    </source>
</evidence>
<dbReference type="PIRSF" id="PIRSF000724">
    <property type="entry name" value="Pgk"/>
    <property type="match status" value="1"/>
</dbReference>
<reference evidence="12 13" key="1">
    <citation type="submission" date="2019-02" db="EMBL/GenBank/DDBJ databases">
        <title>Prokaryotic population dynamics and viral predation in marine succession experiment using metagenomics: the confinement effect.</title>
        <authorList>
            <person name="Haro-Moreno J.M."/>
            <person name="Rodriguez-Valera F."/>
            <person name="Lopez-Perez M."/>
        </authorList>
    </citation>
    <scope>NUCLEOTIDE SEQUENCE [LARGE SCALE GENOMIC DNA]</scope>
    <source>
        <strain evidence="12">MED-G159</strain>
    </source>
</reference>
<evidence type="ECO:0000256" key="9">
    <source>
        <dbReference type="PIRSR" id="PIRSR000724-1"/>
    </source>
</evidence>
<feature type="binding site" evidence="9">
    <location>
        <position position="107"/>
    </location>
    <ligand>
        <name>(2R)-3-phosphoglycerate</name>
        <dbReference type="ChEBI" id="CHEBI:58272"/>
    </ligand>
</feature>
<organism evidence="12 13">
    <name type="scientific">SAR86 cluster bacterium</name>
    <dbReference type="NCBI Taxonomy" id="2030880"/>
    <lineage>
        <taxon>Bacteria</taxon>
        <taxon>Pseudomonadati</taxon>
        <taxon>Pseudomonadota</taxon>
        <taxon>Gammaproteobacteria</taxon>
        <taxon>SAR86 cluster</taxon>
    </lineage>
</organism>
<feature type="binding site" evidence="9">
    <location>
        <position position="140"/>
    </location>
    <ligand>
        <name>(2R)-3-phosphoglycerate</name>
        <dbReference type="ChEBI" id="CHEBI:58272"/>
    </ligand>
</feature>
<feature type="binding site" evidence="9">
    <location>
        <begin position="19"/>
        <end position="21"/>
    </location>
    <ligand>
        <name>substrate</name>
    </ligand>
</feature>
<evidence type="ECO:0000256" key="10">
    <source>
        <dbReference type="PIRSR" id="PIRSR000724-2"/>
    </source>
</evidence>
<evidence type="ECO:0000256" key="8">
    <source>
        <dbReference type="ARBA" id="ARBA00022840"/>
    </source>
</evidence>
<feature type="binding site" evidence="9">
    <location>
        <position position="34"/>
    </location>
    <ligand>
        <name>(2R)-3-phosphoglycerate</name>
        <dbReference type="ChEBI" id="CHEBI:58272"/>
    </ligand>
</feature>
<evidence type="ECO:0000256" key="3">
    <source>
        <dbReference type="ARBA" id="ARBA00011245"/>
    </source>
</evidence>
<feature type="binding site" evidence="9">
    <location>
        <begin position="57"/>
        <end position="60"/>
    </location>
    <ligand>
        <name>substrate</name>
    </ligand>
</feature>
<keyword evidence="5 11" id="KW-0808">Transferase</keyword>
<name>A0A520MZ01_9GAMM</name>
<evidence type="ECO:0000313" key="13">
    <source>
        <dbReference type="Proteomes" id="UP000315825"/>
    </source>
</evidence>
<keyword evidence="7 11" id="KW-0418">Kinase</keyword>
<evidence type="ECO:0000256" key="5">
    <source>
        <dbReference type="ARBA" id="ARBA00022679"/>
    </source>
</evidence>
<comment type="similarity">
    <text evidence="2 11">Belongs to the phosphoglycerate kinase family.</text>
</comment>
<dbReference type="GO" id="GO:0043531">
    <property type="term" value="F:ADP binding"/>
    <property type="evidence" value="ECO:0007669"/>
    <property type="project" value="TreeGrafter"/>
</dbReference>